<dbReference type="GO" id="GO:0009881">
    <property type="term" value="F:photoreceptor activity"/>
    <property type="evidence" value="ECO:0007669"/>
    <property type="project" value="UniProtKB-KW"/>
</dbReference>
<dbReference type="AlphaFoldDB" id="A0A126WYL6"/>
<keyword evidence="3" id="KW-0285">Flavoprotein</keyword>
<reference evidence="7" key="1">
    <citation type="journal article" date="2016" name="Proc. Natl. Acad. Sci. U.S.A.">
        <title>Functional and topological diversity of LOV domain photoreceptors.</title>
        <authorList>
            <person name="Glantz S.T."/>
            <person name="Carpenter E.J."/>
            <person name="Melkonian M."/>
            <person name="Gardner K.H."/>
            <person name="Boyden E.S."/>
            <person name="Wong G.K."/>
            <person name="Chow B.Y."/>
        </authorList>
    </citation>
    <scope>NUCLEOTIDE SEQUENCE</scope>
    <source>
        <strain evidence="7">KADG_2004106</strain>
    </source>
</reference>
<name>A0A126WYL6_9CHLO</name>
<proteinExistence type="evidence at transcript level"/>
<evidence type="ECO:0000256" key="3">
    <source>
        <dbReference type="ARBA" id="ARBA00022630"/>
    </source>
</evidence>
<evidence type="ECO:0000256" key="4">
    <source>
        <dbReference type="ARBA" id="ARBA00022643"/>
    </source>
</evidence>
<evidence type="ECO:0000259" key="6">
    <source>
        <dbReference type="PROSITE" id="PS50112"/>
    </source>
</evidence>
<keyword evidence="5" id="KW-0157">Chromophore</keyword>
<dbReference type="EMBL" id="KU699724">
    <property type="protein sequence ID" value="AML77623.1"/>
    <property type="molecule type" value="mRNA"/>
</dbReference>
<dbReference type="Gene3D" id="3.30.450.20">
    <property type="entry name" value="PAS domain"/>
    <property type="match status" value="1"/>
</dbReference>
<feature type="domain" description="PAS" evidence="6">
    <location>
        <begin position="18"/>
        <end position="71"/>
    </location>
</feature>
<keyword evidence="1" id="KW-0600">Photoreceptor protein</keyword>
<sequence>MTDSLCPLVITQHNAADDNPIVFVNAAFEQQTGYSFDDVVGKDCRFLQAPPTQQRLPSYASASIHRALQHGIDKQFCILNFRKDGTAMWNDLRIVPLHGADGRVTHHLAQQTFTLVQDLDPQDDEDDVLDESEDVFDTVAACLLPKSRSCGALLAMASSP</sequence>
<dbReference type="Pfam" id="PF13426">
    <property type="entry name" value="PAS_9"/>
    <property type="match status" value="1"/>
</dbReference>
<accession>A0A126WYL6</accession>
<dbReference type="PANTHER" id="PTHR47429">
    <property type="entry name" value="PROTEIN TWIN LOV 1"/>
    <property type="match status" value="1"/>
</dbReference>
<dbReference type="NCBIfam" id="TIGR00229">
    <property type="entry name" value="sensory_box"/>
    <property type="match status" value="1"/>
</dbReference>
<keyword evidence="4" id="KW-0288">FMN</keyword>
<protein>
    <submittedName>
        <fullName evidence="7">Putative LOV domain-containing protein</fullName>
    </submittedName>
</protein>
<evidence type="ECO:0000256" key="2">
    <source>
        <dbReference type="ARBA" id="ARBA00022606"/>
    </source>
</evidence>
<evidence type="ECO:0000313" key="7">
    <source>
        <dbReference type="EMBL" id="AML77623.1"/>
    </source>
</evidence>
<dbReference type="GO" id="GO:0005634">
    <property type="term" value="C:nucleus"/>
    <property type="evidence" value="ECO:0007669"/>
    <property type="project" value="TreeGrafter"/>
</dbReference>
<organism evidence="7">
    <name type="scientific">Ignatius tetrasporus</name>
    <dbReference type="NCBI Taxonomy" id="231078"/>
    <lineage>
        <taxon>Eukaryota</taxon>
        <taxon>Viridiplantae</taxon>
        <taxon>Chlorophyta</taxon>
        <taxon>core chlorophytes</taxon>
        <taxon>Ulvophyceae</taxon>
        <taxon>Ignatiales</taxon>
        <taxon>Ignatiaceae</taxon>
        <taxon>Ignatius</taxon>
    </lineage>
</organism>
<keyword evidence="1" id="KW-0675">Receptor</keyword>
<evidence type="ECO:0000256" key="1">
    <source>
        <dbReference type="ARBA" id="ARBA00022543"/>
    </source>
</evidence>
<dbReference type="InterPro" id="IPR035965">
    <property type="entry name" value="PAS-like_dom_sf"/>
</dbReference>
<evidence type="ECO:0000256" key="5">
    <source>
        <dbReference type="ARBA" id="ARBA00022991"/>
    </source>
</evidence>
<dbReference type="PANTHER" id="PTHR47429:SF2">
    <property type="entry name" value="PROTEIN TWIN LOV 1"/>
    <property type="match status" value="1"/>
</dbReference>
<dbReference type="CDD" id="cd00130">
    <property type="entry name" value="PAS"/>
    <property type="match status" value="1"/>
</dbReference>
<dbReference type="PROSITE" id="PS50112">
    <property type="entry name" value="PAS"/>
    <property type="match status" value="1"/>
</dbReference>
<keyword evidence="2" id="KW-0716">Sensory transduction</keyword>
<dbReference type="SUPFAM" id="SSF55785">
    <property type="entry name" value="PYP-like sensor domain (PAS domain)"/>
    <property type="match status" value="1"/>
</dbReference>
<dbReference type="InterPro" id="IPR000014">
    <property type="entry name" value="PAS"/>
</dbReference>